<feature type="transmembrane region" description="Helical" evidence="6">
    <location>
        <begin position="395"/>
        <end position="414"/>
    </location>
</feature>
<evidence type="ECO:0000313" key="7">
    <source>
        <dbReference type="EMBL" id="KAF7290600.1"/>
    </source>
</evidence>
<dbReference type="GO" id="GO:0005886">
    <property type="term" value="C:plasma membrane"/>
    <property type="evidence" value="ECO:0007669"/>
    <property type="project" value="TreeGrafter"/>
</dbReference>
<comment type="caution">
    <text evidence="7">The sequence shown here is derived from an EMBL/GenBank/DDBJ whole genome shotgun (WGS) entry which is preliminary data.</text>
</comment>
<dbReference type="GeneID" id="59351978"/>
<dbReference type="EMBL" id="JACAZF010000014">
    <property type="protein sequence ID" value="KAF7290600.1"/>
    <property type="molecule type" value="Genomic_DNA"/>
</dbReference>
<dbReference type="PANTHER" id="PTHR11040:SF44">
    <property type="entry name" value="PROTEIN ZNTC-RELATED"/>
    <property type="match status" value="1"/>
</dbReference>
<feature type="transmembrane region" description="Helical" evidence="6">
    <location>
        <begin position="288"/>
        <end position="310"/>
    </location>
</feature>
<dbReference type="AlphaFoldDB" id="A0A8H6RZJ5"/>
<feature type="transmembrane region" description="Helical" evidence="6">
    <location>
        <begin position="322"/>
        <end position="343"/>
    </location>
</feature>
<organism evidence="7 8">
    <name type="scientific">Mycena indigotica</name>
    <dbReference type="NCBI Taxonomy" id="2126181"/>
    <lineage>
        <taxon>Eukaryota</taxon>
        <taxon>Fungi</taxon>
        <taxon>Dikarya</taxon>
        <taxon>Basidiomycota</taxon>
        <taxon>Agaricomycotina</taxon>
        <taxon>Agaricomycetes</taxon>
        <taxon>Agaricomycetidae</taxon>
        <taxon>Agaricales</taxon>
        <taxon>Marasmiineae</taxon>
        <taxon>Mycenaceae</taxon>
        <taxon>Mycena</taxon>
    </lineage>
</organism>
<dbReference type="InterPro" id="IPR003689">
    <property type="entry name" value="ZIP"/>
</dbReference>
<evidence type="ECO:0000256" key="1">
    <source>
        <dbReference type="ARBA" id="ARBA00004141"/>
    </source>
</evidence>
<sequence length="415" mass="44255">MSSSISVLAGKPMNNTPKIYAIFGIFLLSLFAVSFPSISKRTRLLRIPHVAFFIGKHFGTGVILSTAFCHLLQDSFEHLQNPILKKKYPKVGEQTGLIILSSLLFIFFVEYISTSYVDFLHAESSAPSSPAISAPPSRPHSPQPIVMETTPLLVPVHSKANPDYVAAILAPPRHCPLSRHDGRLLSICVTTANHDRAPVHLPQDVAESEADEPTPTIGRGRQMVGIIVLELGIMLHSLVIGLTLALTTGGDFTSLLTAIIFHQLFEGLSLGIRIASLPPAKHHPRRDWFSITLSLLFALTTPLGLAVGVAAFNGQSAKSKPLATTLLIKGIMSAVSAGMLIYATTVEMLAADFVYGNLEDGMGHSHGHGGHSHDVEQEDDKPDASGKPASAGRRALALGSLLAGVGSMVLVSLGE</sequence>
<comment type="subcellular location">
    <subcellularLocation>
        <location evidence="1">Membrane</location>
        <topology evidence="1">Multi-pass membrane protein</topology>
    </subcellularLocation>
</comment>
<evidence type="ECO:0000256" key="3">
    <source>
        <dbReference type="ARBA" id="ARBA00022989"/>
    </source>
</evidence>
<keyword evidence="2 6" id="KW-0812">Transmembrane</keyword>
<keyword evidence="4 6" id="KW-0472">Membrane</keyword>
<evidence type="ECO:0000256" key="5">
    <source>
        <dbReference type="SAM" id="MobiDB-lite"/>
    </source>
</evidence>
<dbReference type="OrthoDB" id="448280at2759"/>
<feature type="region of interest" description="Disordered" evidence="5">
    <location>
        <begin position="364"/>
        <end position="390"/>
    </location>
</feature>
<reference evidence="7" key="1">
    <citation type="submission" date="2020-05" db="EMBL/GenBank/DDBJ databases">
        <title>Mycena genomes resolve the evolution of fungal bioluminescence.</title>
        <authorList>
            <person name="Tsai I.J."/>
        </authorList>
    </citation>
    <scope>NUCLEOTIDE SEQUENCE</scope>
    <source>
        <strain evidence="7">171206Taipei</strain>
    </source>
</reference>
<keyword evidence="3 6" id="KW-1133">Transmembrane helix</keyword>
<feature type="transmembrane region" description="Helical" evidence="6">
    <location>
        <begin position="20"/>
        <end position="38"/>
    </location>
</feature>
<evidence type="ECO:0000256" key="6">
    <source>
        <dbReference type="SAM" id="Phobius"/>
    </source>
</evidence>
<dbReference type="Proteomes" id="UP000636479">
    <property type="component" value="Unassembled WGS sequence"/>
</dbReference>
<name>A0A8H6RZJ5_9AGAR</name>
<feature type="transmembrane region" description="Helical" evidence="6">
    <location>
        <begin position="50"/>
        <end position="73"/>
    </location>
</feature>
<dbReference type="PANTHER" id="PTHR11040">
    <property type="entry name" value="ZINC/IRON TRANSPORTER"/>
    <property type="match status" value="1"/>
</dbReference>
<protein>
    <submittedName>
        <fullName evidence="7">Zip-like iron-zinc transporter</fullName>
    </submittedName>
</protein>
<evidence type="ECO:0000256" key="4">
    <source>
        <dbReference type="ARBA" id="ARBA00023136"/>
    </source>
</evidence>
<accession>A0A8H6RZJ5</accession>
<feature type="transmembrane region" description="Helical" evidence="6">
    <location>
        <begin position="224"/>
        <end position="246"/>
    </location>
</feature>
<keyword evidence="8" id="KW-1185">Reference proteome</keyword>
<evidence type="ECO:0000256" key="2">
    <source>
        <dbReference type="ARBA" id="ARBA00022692"/>
    </source>
</evidence>
<dbReference type="RefSeq" id="XP_037213960.1">
    <property type="nucleotide sequence ID" value="XM_037369462.1"/>
</dbReference>
<dbReference type="Pfam" id="PF02535">
    <property type="entry name" value="Zip"/>
    <property type="match status" value="1"/>
</dbReference>
<feature type="transmembrane region" description="Helical" evidence="6">
    <location>
        <begin position="252"/>
        <end position="276"/>
    </location>
</feature>
<gene>
    <name evidence="7" type="ORF">MIND_01300200</name>
</gene>
<dbReference type="GO" id="GO:0005385">
    <property type="term" value="F:zinc ion transmembrane transporter activity"/>
    <property type="evidence" value="ECO:0007669"/>
    <property type="project" value="TreeGrafter"/>
</dbReference>
<proteinExistence type="predicted"/>
<evidence type="ECO:0000313" key="8">
    <source>
        <dbReference type="Proteomes" id="UP000636479"/>
    </source>
</evidence>
<feature type="transmembrane region" description="Helical" evidence="6">
    <location>
        <begin position="93"/>
        <end position="112"/>
    </location>
</feature>